<organism evidence="2 3">
    <name type="scientific">Vanilla planifolia</name>
    <name type="common">Vanilla</name>
    <dbReference type="NCBI Taxonomy" id="51239"/>
    <lineage>
        <taxon>Eukaryota</taxon>
        <taxon>Viridiplantae</taxon>
        <taxon>Streptophyta</taxon>
        <taxon>Embryophyta</taxon>
        <taxon>Tracheophyta</taxon>
        <taxon>Spermatophyta</taxon>
        <taxon>Magnoliopsida</taxon>
        <taxon>Liliopsida</taxon>
        <taxon>Asparagales</taxon>
        <taxon>Orchidaceae</taxon>
        <taxon>Vanilloideae</taxon>
        <taxon>Vanilleae</taxon>
        <taxon>Vanilla</taxon>
    </lineage>
</organism>
<sequence length="102" mass="12240">MEFRCFVSRGASLPSPQREITTFYPSLLDRRHDLRQMIEDFFYEIVEPMFGLKCYTFDVYVTGDRRIKLLDFNPWGHSLCLFCLVGTSWKMRKLGRMKKVWS</sequence>
<dbReference type="Pfam" id="PF07065">
    <property type="entry name" value="D123"/>
    <property type="match status" value="1"/>
</dbReference>
<dbReference type="PANTHER" id="PTHR15323">
    <property type="entry name" value="D123 PROTEIN"/>
    <property type="match status" value="1"/>
</dbReference>
<gene>
    <name evidence="2" type="ORF">HPP92_027351</name>
</gene>
<comment type="caution">
    <text evidence="2">The sequence shown here is derived from an EMBL/GenBank/DDBJ whole genome shotgun (WGS) entry which is preliminary data.</text>
</comment>
<dbReference type="EMBL" id="JADCNL010000187">
    <property type="protein sequence ID" value="KAG0449456.1"/>
    <property type="molecule type" value="Genomic_DNA"/>
</dbReference>
<evidence type="ECO:0000313" key="3">
    <source>
        <dbReference type="Proteomes" id="UP000636800"/>
    </source>
</evidence>
<dbReference type="Proteomes" id="UP000636800">
    <property type="component" value="Unassembled WGS sequence"/>
</dbReference>
<evidence type="ECO:0008006" key="4">
    <source>
        <dbReference type="Google" id="ProtNLM"/>
    </source>
</evidence>
<dbReference type="OrthoDB" id="674948at2759"/>
<dbReference type="GO" id="GO:0005737">
    <property type="term" value="C:cytoplasm"/>
    <property type="evidence" value="ECO:0007669"/>
    <property type="project" value="TreeGrafter"/>
</dbReference>
<dbReference type="PANTHER" id="PTHR15323:SF6">
    <property type="entry name" value="CELL DIVISION CYCLE PROTEIN 123 HOMOLOG"/>
    <property type="match status" value="1"/>
</dbReference>
<name>A0A835U7Y1_VANPL</name>
<protein>
    <recommendedName>
        <fullName evidence="4">Cell division cycle protein 123 homolog</fullName>
    </recommendedName>
</protein>
<proteinExistence type="inferred from homology"/>
<accession>A0A835U7Y1</accession>
<dbReference type="InterPro" id="IPR009772">
    <property type="entry name" value="CDC123"/>
</dbReference>
<dbReference type="AlphaFoldDB" id="A0A835U7Y1"/>
<evidence type="ECO:0000313" key="2">
    <source>
        <dbReference type="EMBL" id="KAG0449456.1"/>
    </source>
</evidence>
<comment type="similarity">
    <text evidence="1">Belongs to the CDC123 family.</text>
</comment>
<keyword evidence="3" id="KW-1185">Reference proteome</keyword>
<reference evidence="2 3" key="1">
    <citation type="journal article" date="2020" name="Nat. Food">
        <title>A phased Vanilla planifolia genome enables genetic improvement of flavour and production.</title>
        <authorList>
            <person name="Hasing T."/>
            <person name="Tang H."/>
            <person name="Brym M."/>
            <person name="Khazi F."/>
            <person name="Huang T."/>
            <person name="Chambers A.H."/>
        </authorList>
    </citation>
    <scope>NUCLEOTIDE SEQUENCE [LARGE SCALE GENOMIC DNA]</scope>
    <source>
        <tissue evidence="2">Leaf</tissue>
    </source>
</reference>
<evidence type="ECO:0000256" key="1">
    <source>
        <dbReference type="ARBA" id="ARBA00011047"/>
    </source>
</evidence>